<evidence type="ECO:0000313" key="3">
    <source>
        <dbReference type="Proteomes" id="UP000598217"/>
    </source>
</evidence>
<feature type="compositionally biased region" description="Basic residues" evidence="1">
    <location>
        <begin position="331"/>
        <end position="346"/>
    </location>
</feature>
<dbReference type="Proteomes" id="UP000598217">
    <property type="component" value="Unassembled WGS sequence"/>
</dbReference>
<feature type="region of interest" description="Disordered" evidence="1">
    <location>
        <begin position="322"/>
        <end position="346"/>
    </location>
</feature>
<protein>
    <recommendedName>
        <fullName evidence="4">TniB protein</fullName>
    </recommendedName>
</protein>
<comment type="caution">
    <text evidence="2">The sequence shown here is derived from an EMBL/GenBank/DDBJ whole genome shotgun (WGS) entry which is preliminary data.</text>
</comment>
<dbReference type="RefSeq" id="WP_191269959.1">
    <property type="nucleotide sequence ID" value="NZ_BMXJ01000003.1"/>
</dbReference>
<proteinExistence type="predicted"/>
<evidence type="ECO:0008006" key="4">
    <source>
        <dbReference type="Google" id="ProtNLM"/>
    </source>
</evidence>
<accession>A0ABR9HH07</accession>
<dbReference type="InterPro" id="IPR027417">
    <property type="entry name" value="P-loop_NTPase"/>
</dbReference>
<dbReference type="Gene3D" id="3.40.50.300">
    <property type="entry name" value="P-loop containing nucleotide triphosphate hydrolases"/>
    <property type="match status" value="1"/>
</dbReference>
<sequence>MSVGNEVGTHFPLTTREGWDAFATAALRPTPTLLPEQDFQRLDSTERAVYNETRLVTVTTPTMRSIVTTGKQLLVINRHQISARRGLIVTGAPGTGKTTAITQFGKAHHYSVRRRLPNGAGRMPVVYVTVPPAATPKILAVEFARFLGLPVNTRHSQVEITNAVCSVLCELGCDLVIVDEIHNLNLATRSGAEASDQLKYLSERIPATFIYAGIDVEYAGLFAGPRGRQIAGRFVTQLTEPFRHSTPQHRRDWQALVARLEHSLCLHHHRDGTLLGQAAYLHDRSAGMIGSLTHLIRAAASQAIHDGSERITKSLLEGIPVDTAAQAATPPRRRSPKRVSNRKAAG</sequence>
<dbReference type="Pfam" id="PF05621">
    <property type="entry name" value="TniB"/>
    <property type="match status" value="1"/>
</dbReference>
<dbReference type="SUPFAM" id="SSF52540">
    <property type="entry name" value="P-loop containing nucleoside triphosphate hydrolases"/>
    <property type="match status" value="1"/>
</dbReference>
<keyword evidence="3" id="KW-1185">Reference proteome</keyword>
<dbReference type="InterPro" id="IPR008868">
    <property type="entry name" value="TniB"/>
</dbReference>
<evidence type="ECO:0000313" key="2">
    <source>
        <dbReference type="EMBL" id="MBE1458307.1"/>
    </source>
</evidence>
<reference evidence="2 3" key="1">
    <citation type="submission" date="2020-10" db="EMBL/GenBank/DDBJ databases">
        <title>Sequencing the genomes of 1000 actinobacteria strains.</title>
        <authorList>
            <person name="Klenk H.-P."/>
        </authorList>
    </citation>
    <scope>NUCLEOTIDE SEQUENCE [LARGE SCALE GENOMIC DNA]</scope>
    <source>
        <strain evidence="2 3">DSM 45157</strain>
    </source>
</reference>
<organism evidence="2 3">
    <name type="scientific">Nocardiopsis terrae</name>
    <dbReference type="NCBI Taxonomy" id="372655"/>
    <lineage>
        <taxon>Bacteria</taxon>
        <taxon>Bacillati</taxon>
        <taxon>Actinomycetota</taxon>
        <taxon>Actinomycetes</taxon>
        <taxon>Streptosporangiales</taxon>
        <taxon>Nocardiopsidaceae</taxon>
        <taxon>Nocardiopsis</taxon>
    </lineage>
</organism>
<name>A0ABR9HH07_9ACTN</name>
<gene>
    <name evidence="2" type="ORF">H4W79_002521</name>
</gene>
<evidence type="ECO:0000256" key="1">
    <source>
        <dbReference type="SAM" id="MobiDB-lite"/>
    </source>
</evidence>
<dbReference type="EMBL" id="JADBDY010000001">
    <property type="protein sequence ID" value="MBE1458307.1"/>
    <property type="molecule type" value="Genomic_DNA"/>
</dbReference>